<dbReference type="AlphaFoldDB" id="A0A1I0YVI1"/>
<organism evidence="2 3">
    <name type="scientific">Poseidonocella pacifica</name>
    <dbReference type="NCBI Taxonomy" id="871651"/>
    <lineage>
        <taxon>Bacteria</taxon>
        <taxon>Pseudomonadati</taxon>
        <taxon>Pseudomonadota</taxon>
        <taxon>Alphaproteobacteria</taxon>
        <taxon>Rhodobacterales</taxon>
        <taxon>Roseobacteraceae</taxon>
        <taxon>Poseidonocella</taxon>
    </lineage>
</organism>
<dbReference type="NCBIfam" id="TIGR03370">
    <property type="entry name" value="VPLPA-CTERM"/>
    <property type="match status" value="1"/>
</dbReference>
<name>A0A1I0YVI1_9RHOB</name>
<keyword evidence="3" id="KW-1185">Reference proteome</keyword>
<protein>
    <submittedName>
        <fullName evidence="2">VPLPA-CTERM protein sorting domain-containing protein</fullName>
    </submittedName>
</protein>
<dbReference type="Proteomes" id="UP000198796">
    <property type="component" value="Unassembled WGS sequence"/>
</dbReference>
<reference evidence="2 3" key="1">
    <citation type="submission" date="2016-10" db="EMBL/GenBank/DDBJ databases">
        <authorList>
            <person name="de Groot N.N."/>
        </authorList>
    </citation>
    <scope>NUCLEOTIDE SEQUENCE [LARGE SCALE GENOMIC DNA]</scope>
    <source>
        <strain evidence="2 3">DSM 29316</strain>
    </source>
</reference>
<gene>
    <name evidence="2" type="ORF">SAMN05421688_3420</name>
</gene>
<dbReference type="OrthoDB" id="7873618at2"/>
<evidence type="ECO:0000313" key="3">
    <source>
        <dbReference type="Proteomes" id="UP000198796"/>
    </source>
</evidence>
<dbReference type="InterPro" id="IPR022472">
    <property type="entry name" value="VPLPA-CTERM"/>
</dbReference>
<feature type="chain" id="PRO_5011492336" evidence="1">
    <location>
        <begin position="23"/>
        <end position="166"/>
    </location>
</feature>
<accession>A0A1I0YVI1</accession>
<feature type="signal peptide" evidence="1">
    <location>
        <begin position="1"/>
        <end position="22"/>
    </location>
</feature>
<evidence type="ECO:0000256" key="1">
    <source>
        <dbReference type="SAM" id="SignalP"/>
    </source>
</evidence>
<evidence type="ECO:0000313" key="2">
    <source>
        <dbReference type="EMBL" id="SFB17395.1"/>
    </source>
</evidence>
<keyword evidence="1" id="KW-0732">Signal</keyword>
<dbReference type="RefSeq" id="WP_092066930.1">
    <property type="nucleotide sequence ID" value="NZ_FOJU01000008.1"/>
</dbReference>
<proteinExistence type="predicted"/>
<sequence length="166" mass="17281">MFLRSTFIGAALALLTALPAAATVVPVNGGWVRFNFGDVGSSFSGEPFTFTLAQSGKLKVTDAFLDGDRFEIFNFGTSLGFTSVPDYDEVDVGRDFDAAFAEPRWSSGTWALGAGSYSITGLVTLSPYEHGAAALMVSTVPVPAALPLLVAALGGLGFTARRCKAA</sequence>
<dbReference type="EMBL" id="FOJU01000008">
    <property type="protein sequence ID" value="SFB17395.1"/>
    <property type="molecule type" value="Genomic_DNA"/>
</dbReference>